<protein>
    <recommendedName>
        <fullName evidence="6 15">Phosphoenolpyruvate synthase</fullName>
        <shortName evidence="15">PEP synthase</shortName>
        <ecNumber evidence="5 15">2.7.9.2</ecNumber>
    </recommendedName>
    <alternativeName>
        <fullName evidence="13 15">Pyruvate, water dikinase</fullName>
    </alternativeName>
</protein>
<dbReference type="SUPFAM" id="SSF52009">
    <property type="entry name" value="Phosphohistidine domain"/>
    <property type="match status" value="1"/>
</dbReference>
<dbReference type="EC" id="2.7.9.2" evidence="5 15"/>
<dbReference type="InterPro" id="IPR040442">
    <property type="entry name" value="Pyrv_kinase-like_dom_sf"/>
</dbReference>
<evidence type="ECO:0000256" key="4">
    <source>
        <dbReference type="ARBA" id="ARBA00007837"/>
    </source>
</evidence>
<dbReference type="Pfam" id="PF02896">
    <property type="entry name" value="PEP-utilizers_C"/>
    <property type="match status" value="1"/>
</dbReference>
<evidence type="ECO:0000256" key="9">
    <source>
        <dbReference type="ARBA" id="ARBA00022741"/>
    </source>
</evidence>
<evidence type="ECO:0000256" key="10">
    <source>
        <dbReference type="ARBA" id="ARBA00022777"/>
    </source>
</evidence>
<evidence type="ECO:0000313" key="20">
    <source>
        <dbReference type="Proteomes" id="UP000235619"/>
    </source>
</evidence>
<dbReference type="InterPro" id="IPR008279">
    <property type="entry name" value="PEP-util_enz_mobile_dom"/>
</dbReference>
<dbReference type="Gene3D" id="3.30.1490.20">
    <property type="entry name" value="ATP-grasp fold, A domain"/>
    <property type="match status" value="1"/>
</dbReference>
<proteinExistence type="inferred from homology"/>
<dbReference type="InterPro" id="IPR018274">
    <property type="entry name" value="PEP_util_AS"/>
</dbReference>
<evidence type="ECO:0000259" key="16">
    <source>
        <dbReference type="Pfam" id="PF00391"/>
    </source>
</evidence>
<dbReference type="Gene3D" id="3.20.20.60">
    <property type="entry name" value="Phosphoenolpyruvate-binding domains"/>
    <property type="match status" value="1"/>
</dbReference>
<dbReference type="GO" id="GO:0005524">
    <property type="term" value="F:ATP binding"/>
    <property type="evidence" value="ECO:0007669"/>
    <property type="project" value="UniProtKB-KW"/>
</dbReference>
<keyword evidence="7 15" id="KW-0808">Transferase</keyword>
<dbReference type="PANTHER" id="PTHR43030:SF1">
    <property type="entry name" value="PHOSPHOENOLPYRUVATE SYNTHASE"/>
    <property type="match status" value="1"/>
</dbReference>
<feature type="domain" description="PEP-utilising enzyme mobile" evidence="16">
    <location>
        <begin position="390"/>
        <end position="461"/>
    </location>
</feature>
<dbReference type="FunFam" id="3.30.470.20:FF:000017">
    <property type="entry name" value="Phosphoenolpyruvate synthase"/>
    <property type="match status" value="1"/>
</dbReference>
<dbReference type="UniPathway" id="UPA00138"/>
<comment type="function">
    <text evidence="2 15">Catalyzes the phosphorylation of pyruvate to phosphoenolpyruvate.</text>
</comment>
<dbReference type="InterPro" id="IPR006319">
    <property type="entry name" value="PEP_synth"/>
</dbReference>
<evidence type="ECO:0000259" key="18">
    <source>
        <dbReference type="Pfam" id="PF02896"/>
    </source>
</evidence>
<dbReference type="SUPFAM" id="SSF56059">
    <property type="entry name" value="Glutathione synthetase ATP-binding domain-like"/>
    <property type="match status" value="1"/>
</dbReference>
<dbReference type="Proteomes" id="UP000235619">
    <property type="component" value="Unassembled WGS sequence"/>
</dbReference>
<dbReference type="InterPro" id="IPR000121">
    <property type="entry name" value="PEP_util_C"/>
</dbReference>
<dbReference type="Gene3D" id="3.50.30.10">
    <property type="entry name" value="Phosphohistidine domain"/>
    <property type="match status" value="1"/>
</dbReference>
<dbReference type="EMBL" id="PNJD01000298">
    <property type="protein sequence ID" value="PMP95975.1"/>
    <property type="molecule type" value="Genomic_DNA"/>
</dbReference>
<dbReference type="InterPro" id="IPR023151">
    <property type="entry name" value="PEP_util_CS"/>
</dbReference>
<keyword evidence="8 15" id="KW-0479">Metal-binding</keyword>
<dbReference type="InterPro" id="IPR013815">
    <property type="entry name" value="ATP_grasp_subdomain_1"/>
</dbReference>
<evidence type="ECO:0000256" key="11">
    <source>
        <dbReference type="ARBA" id="ARBA00022840"/>
    </source>
</evidence>
<name>A0A2N7QC12_9BACT</name>
<dbReference type="NCBIfam" id="TIGR01418">
    <property type="entry name" value="PEP_synth"/>
    <property type="match status" value="1"/>
</dbReference>
<keyword evidence="10 15" id="KW-0418">Kinase</keyword>
<evidence type="ECO:0000256" key="12">
    <source>
        <dbReference type="ARBA" id="ARBA00022842"/>
    </source>
</evidence>
<evidence type="ECO:0000313" key="19">
    <source>
        <dbReference type="EMBL" id="PMP95975.1"/>
    </source>
</evidence>
<dbReference type="PRINTS" id="PR01736">
    <property type="entry name" value="PHPHTRNFRASE"/>
</dbReference>
<evidence type="ECO:0000256" key="14">
    <source>
        <dbReference type="ARBA" id="ARBA00047700"/>
    </source>
</evidence>
<dbReference type="PROSITE" id="PS00742">
    <property type="entry name" value="PEP_ENZYMES_2"/>
    <property type="match status" value="1"/>
</dbReference>
<dbReference type="Pfam" id="PF00391">
    <property type="entry name" value="PEP-utilizers"/>
    <property type="match status" value="1"/>
</dbReference>
<evidence type="ECO:0000256" key="8">
    <source>
        <dbReference type="ARBA" id="ARBA00022723"/>
    </source>
</evidence>
<dbReference type="PIRSF" id="PIRSF000854">
    <property type="entry name" value="PEP_synthase"/>
    <property type="match status" value="1"/>
</dbReference>
<evidence type="ECO:0000256" key="15">
    <source>
        <dbReference type="PIRNR" id="PIRNR000854"/>
    </source>
</evidence>
<comment type="catalytic activity">
    <reaction evidence="14 15">
        <text>pyruvate + ATP + H2O = phosphoenolpyruvate + AMP + phosphate + 2 H(+)</text>
        <dbReference type="Rhea" id="RHEA:11364"/>
        <dbReference type="ChEBI" id="CHEBI:15361"/>
        <dbReference type="ChEBI" id="CHEBI:15377"/>
        <dbReference type="ChEBI" id="CHEBI:15378"/>
        <dbReference type="ChEBI" id="CHEBI:30616"/>
        <dbReference type="ChEBI" id="CHEBI:43474"/>
        <dbReference type="ChEBI" id="CHEBI:58702"/>
        <dbReference type="ChEBI" id="CHEBI:456215"/>
        <dbReference type="EC" id="2.7.9.2"/>
    </reaction>
</comment>
<evidence type="ECO:0000256" key="1">
    <source>
        <dbReference type="ARBA" id="ARBA00001946"/>
    </source>
</evidence>
<accession>A0A2N7QC12</accession>
<dbReference type="GO" id="GO:0006094">
    <property type="term" value="P:gluconeogenesis"/>
    <property type="evidence" value="ECO:0007669"/>
    <property type="project" value="UniProtKB-UniPathway"/>
</dbReference>
<evidence type="ECO:0000256" key="5">
    <source>
        <dbReference type="ARBA" id="ARBA00011996"/>
    </source>
</evidence>
<comment type="similarity">
    <text evidence="4 15">Belongs to the PEP-utilizing enzyme family.</text>
</comment>
<dbReference type="GO" id="GO:0008986">
    <property type="term" value="F:pyruvate, water dikinase activity"/>
    <property type="evidence" value="ECO:0007669"/>
    <property type="project" value="UniProtKB-EC"/>
</dbReference>
<organism evidence="19 20">
    <name type="scientific">Thermodesulfobacterium geofontis</name>
    <dbReference type="NCBI Taxonomy" id="1295609"/>
    <lineage>
        <taxon>Bacteria</taxon>
        <taxon>Pseudomonadati</taxon>
        <taxon>Thermodesulfobacteriota</taxon>
        <taxon>Thermodesulfobacteria</taxon>
        <taxon>Thermodesulfobacteriales</taxon>
        <taxon>Thermodesulfobacteriaceae</taxon>
        <taxon>Thermodesulfobacterium</taxon>
    </lineage>
</organism>
<dbReference type="FunFam" id="3.30.1490.20:FF:000010">
    <property type="entry name" value="Phosphoenolpyruvate synthase"/>
    <property type="match status" value="1"/>
</dbReference>
<evidence type="ECO:0000256" key="2">
    <source>
        <dbReference type="ARBA" id="ARBA00002988"/>
    </source>
</evidence>
<comment type="caution">
    <text evidence="19">The sequence shown here is derived from an EMBL/GenBank/DDBJ whole genome shotgun (WGS) entry which is preliminary data.</text>
</comment>
<gene>
    <name evidence="19" type="ORF">C0169_04905</name>
</gene>
<evidence type="ECO:0000256" key="3">
    <source>
        <dbReference type="ARBA" id="ARBA00004742"/>
    </source>
</evidence>
<dbReference type="NCBIfam" id="NF005057">
    <property type="entry name" value="PRK06464.1"/>
    <property type="match status" value="1"/>
</dbReference>
<keyword evidence="11 15" id="KW-0067">ATP-binding</keyword>
<keyword evidence="12 15" id="KW-0460">Magnesium</keyword>
<evidence type="ECO:0000256" key="7">
    <source>
        <dbReference type="ARBA" id="ARBA00022679"/>
    </source>
</evidence>
<comment type="pathway">
    <text evidence="3 15">Carbohydrate biosynthesis; gluconeogenesis.</text>
</comment>
<dbReference type="InterPro" id="IPR002192">
    <property type="entry name" value="PPDK_AMP/ATP-bd"/>
</dbReference>
<evidence type="ECO:0000256" key="6">
    <source>
        <dbReference type="ARBA" id="ARBA00021623"/>
    </source>
</evidence>
<evidence type="ECO:0000259" key="17">
    <source>
        <dbReference type="Pfam" id="PF01326"/>
    </source>
</evidence>
<dbReference type="GO" id="GO:0046872">
    <property type="term" value="F:metal ion binding"/>
    <property type="evidence" value="ECO:0007669"/>
    <property type="project" value="UniProtKB-KW"/>
</dbReference>
<dbReference type="Pfam" id="PF01326">
    <property type="entry name" value="PPDK_N"/>
    <property type="match status" value="1"/>
</dbReference>
<dbReference type="Gene3D" id="3.30.470.20">
    <property type="entry name" value="ATP-grasp fold, B domain"/>
    <property type="match status" value="1"/>
</dbReference>
<evidence type="ECO:0000256" key="13">
    <source>
        <dbReference type="ARBA" id="ARBA00033470"/>
    </source>
</evidence>
<dbReference type="SUPFAM" id="SSF51621">
    <property type="entry name" value="Phosphoenolpyruvate/pyruvate domain"/>
    <property type="match status" value="1"/>
</dbReference>
<comment type="cofactor">
    <cofactor evidence="1 15">
        <name>Mg(2+)</name>
        <dbReference type="ChEBI" id="CHEBI:18420"/>
    </cofactor>
</comment>
<dbReference type="InterPro" id="IPR015813">
    <property type="entry name" value="Pyrv/PenolPyrv_kinase-like_dom"/>
</dbReference>
<feature type="domain" description="PEP-utilising enzyme C-terminal" evidence="18">
    <location>
        <begin position="479"/>
        <end position="803"/>
    </location>
</feature>
<dbReference type="PANTHER" id="PTHR43030">
    <property type="entry name" value="PHOSPHOENOLPYRUVATE SYNTHASE"/>
    <property type="match status" value="1"/>
</dbReference>
<reference evidence="19 20" key="1">
    <citation type="submission" date="2018-01" db="EMBL/GenBank/DDBJ databases">
        <title>Metagenomic assembled genomes from two thermal pools in the Uzon Caldera, Kamchatka, Russia.</title>
        <authorList>
            <person name="Wilkins L."/>
            <person name="Ettinger C."/>
        </authorList>
    </citation>
    <scope>NUCLEOTIDE SEQUENCE [LARGE SCALE GENOMIC DNA]</scope>
    <source>
        <strain evidence="19">ARK-04</strain>
    </source>
</reference>
<dbReference type="PROSITE" id="PS00370">
    <property type="entry name" value="PEP_ENZYMES_PHOS_SITE"/>
    <property type="match status" value="1"/>
</dbReference>
<dbReference type="InterPro" id="IPR036637">
    <property type="entry name" value="Phosphohistidine_dom_sf"/>
</dbReference>
<keyword evidence="19" id="KW-0670">Pyruvate</keyword>
<sequence>MGSHKPFILWFDEITYKDVPLVGGKNASLGEMYTRLTEKGIKVPYGFAVTAEAYKYFIKENHLDDKIKEFLTGLDTHNVEDLQARGKKIRNLILRAKMPEDLAEEIKKAYKRLEEIYFKNVDVAVRSSATAEDLPDASFAGQQETYLNISGEENVVKAVQRCFASLFTDRAISYREDKGFDHFAVYLSVAVQKMVRSDMACSGVMFTLDTESGFRDVVYITGSWGLGEAVVQGKVNPDEYYVFKTTLKLGYKPILSKKLGNKHIKIIYGNNPKNPIRTVKTSKEERKKFVLTDEEILTLAKWGIIIEEHYGRPMDIEWAKDGDGINVGTGELYIVQARPETVHAIKQQRYYEIYKLKGDGRVICTGKAVGSKISQGKARVILEVDEISQFQEGEVLVTTMTDPDWEPIMKKASAIVTDKGGRTCHAAIVSRELGIPCIVGTEVATQLIKTGMGITVDCTQGEEGRVLEGLVPYEVERIDLETLPRTKTKIMMNIGIPEQAFSQGQLPNDGVGLARIEFIIGSHIGIHPLALIEYEKLKEKAKNDKKIAKIVSLIEEKTYGYENKADFYVDKLAQGIAMIGAAFYPNDVIVRFSDFKTNEYANLTGGFLYEPTESNPMIGWRGASRYYDPKFEPAFALECKAIKKVRDEMGLTNVKVMVPFCRTVEEGIKVIKVMEKYGLKQGENGLEIYVMCEIPSNVILAEEFAKVFDGFSIGSNDLTQLTLGLDRDSELVAHIYDERNPAVKKLVKEVIEIAKKYNKKIGICGQAPSDFPDFAEFLVECGIDSMSLTPDTIVKTRLLVAEKEKSLEQKK</sequence>
<dbReference type="AlphaFoldDB" id="A0A2N7QC12"/>
<keyword evidence="9 15" id="KW-0547">Nucleotide-binding</keyword>
<feature type="domain" description="Pyruvate phosphate dikinase AMP/ATP-binding" evidence="17">
    <location>
        <begin position="20"/>
        <end position="348"/>
    </location>
</feature>